<dbReference type="InterPro" id="IPR054692">
    <property type="entry name" value="LeuA-like_post-cat"/>
</dbReference>
<dbReference type="GO" id="GO:0009098">
    <property type="term" value="P:L-leucine biosynthetic process"/>
    <property type="evidence" value="ECO:0007669"/>
    <property type="project" value="UniProtKB-KW"/>
</dbReference>
<dbReference type="InterPro" id="IPR005668">
    <property type="entry name" value="IPM_Synthase"/>
</dbReference>
<organism evidence="12 13">
    <name type="scientific">Malassezia vespertilionis</name>
    <dbReference type="NCBI Taxonomy" id="2020962"/>
    <lineage>
        <taxon>Eukaryota</taxon>
        <taxon>Fungi</taxon>
        <taxon>Dikarya</taxon>
        <taxon>Basidiomycota</taxon>
        <taxon>Ustilaginomycotina</taxon>
        <taxon>Malasseziomycetes</taxon>
        <taxon>Malasseziales</taxon>
        <taxon>Malasseziaceae</taxon>
        <taxon>Malassezia</taxon>
    </lineage>
</organism>
<dbReference type="SUPFAM" id="SSF110921">
    <property type="entry name" value="2-isopropylmalate synthase LeuA, allosteric (dimerisation) domain"/>
    <property type="match status" value="1"/>
</dbReference>
<dbReference type="PROSITE" id="PS00816">
    <property type="entry name" value="AIPM_HOMOCIT_SYNTH_2"/>
    <property type="match status" value="1"/>
</dbReference>
<evidence type="ECO:0000313" key="13">
    <source>
        <dbReference type="Proteomes" id="UP000232875"/>
    </source>
</evidence>
<evidence type="ECO:0000256" key="8">
    <source>
        <dbReference type="ARBA" id="ARBA00022723"/>
    </source>
</evidence>
<evidence type="ECO:0000256" key="9">
    <source>
        <dbReference type="ARBA" id="ARBA00023304"/>
    </source>
</evidence>
<dbReference type="CDD" id="cd07942">
    <property type="entry name" value="DRE_TIM_LeuA"/>
    <property type="match status" value="1"/>
</dbReference>
<dbReference type="PROSITE" id="PS50991">
    <property type="entry name" value="PYR_CT"/>
    <property type="match status" value="1"/>
</dbReference>
<evidence type="ECO:0000256" key="2">
    <source>
        <dbReference type="ARBA" id="ARBA00004689"/>
    </source>
</evidence>
<dbReference type="InterPro" id="IPR013709">
    <property type="entry name" value="2-isopropylmalate_synth_dimer"/>
</dbReference>
<comment type="pathway">
    <text evidence="2">Amino-acid biosynthesis; L-leucine biosynthesis; L-leucine from 3-methyl-2-oxobutanoate: step 1/4.</text>
</comment>
<dbReference type="InterPro" id="IPR000891">
    <property type="entry name" value="PYR_CT"/>
</dbReference>
<keyword evidence="13" id="KW-1185">Reference proteome</keyword>
<name>A0A2N1J9F7_9BASI</name>
<evidence type="ECO:0000256" key="4">
    <source>
        <dbReference type="ARBA" id="ARBA00012973"/>
    </source>
</evidence>
<evidence type="ECO:0000256" key="6">
    <source>
        <dbReference type="ARBA" id="ARBA00022605"/>
    </source>
</evidence>
<dbReference type="STRING" id="2020962.A0A2N1J9F7"/>
<dbReference type="NCBIfam" id="NF002991">
    <property type="entry name" value="PRK03739.1"/>
    <property type="match status" value="1"/>
</dbReference>
<proteinExistence type="inferred from homology"/>
<sequence>MDLKDRQWPSKVCREAPIWLSTDLRDGNQALANPMTEEQKLLFFKKLVETGFKEIEVAFPSASDTDFGFVRRIIESGLVPDDVWLQVLTPAREELIRRTFASVQGAKNVIIHMYNATSPLFREVVFGNDQASTTELAVRHTKLVRELVDFYSKPENGGTTFRYEYSPETFTQTEPDYSIEICEAVMDAYGKASPDHKIIFNLPATVEIGPPNHYADMIEYFCRNVKNRDSITISLHPHNDRGTGIAATEMGLLAGGDRVEGCLFGNGERTGNVDLVTLAVNLYSQGVEPGPIDLSDLPSIIDVVTSCNDLPVHPRHPYAGELVMTAFSGSHQDAIKKGFAAQDKRRAEGDLTWSMPYLPVDPQDLGLDYEAVIRVNSQSGKGGVSYLLNQDLGVDLPRRMQVAFYQIVQAVADETSREISTEDITLVFCKTYHVPLAALGKNEGAFALRSFSLKDAQEHVNGHTNGISTPARDVTFNGKIAHNGKVVDVVGAGNGAISALLDGVEKTFSISVNVREYSEHAMKKTSNAIQIGSRSDSGRGQTRGHAASYVELVRNDDSEKNGTSKVRGFWGVGIDVDITASSLKAVLSALSNVVSH</sequence>
<dbReference type="GO" id="GO:0003852">
    <property type="term" value="F:2-isopropylmalate synthase activity"/>
    <property type="evidence" value="ECO:0007669"/>
    <property type="project" value="UniProtKB-EC"/>
</dbReference>
<dbReference type="GO" id="GO:0005739">
    <property type="term" value="C:mitochondrion"/>
    <property type="evidence" value="ECO:0007669"/>
    <property type="project" value="TreeGrafter"/>
</dbReference>
<evidence type="ECO:0000259" key="11">
    <source>
        <dbReference type="PROSITE" id="PS50991"/>
    </source>
</evidence>
<dbReference type="Proteomes" id="UP000232875">
    <property type="component" value="Unassembled WGS sequence"/>
</dbReference>
<dbReference type="Pfam" id="PF00682">
    <property type="entry name" value="HMGL-like"/>
    <property type="match status" value="1"/>
</dbReference>
<comment type="similarity">
    <text evidence="3">Belongs to the alpha-IPM synthase/homocitrate synthase family. LeuA type 2 subfamily.</text>
</comment>
<dbReference type="PROSITE" id="PS00815">
    <property type="entry name" value="AIPM_HOMOCIT_SYNTH_1"/>
    <property type="match status" value="1"/>
</dbReference>
<evidence type="ECO:0000256" key="5">
    <source>
        <dbReference type="ARBA" id="ARBA00022430"/>
    </source>
</evidence>
<dbReference type="AlphaFoldDB" id="A0A2N1J9F7"/>
<accession>A0A2N1J9F7</accession>
<keyword evidence="5" id="KW-0432">Leucine biosynthesis</keyword>
<dbReference type="SUPFAM" id="SSF51569">
    <property type="entry name" value="Aldolase"/>
    <property type="match status" value="1"/>
</dbReference>
<keyword evidence="8" id="KW-0479">Metal-binding</keyword>
<evidence type="ECO:0000256" key="10">
    <source>
        <dbReference type="RuleBase" id="RU003523"/>
    </source>
</evidence>
<dbReference type="Gene3D" id="3.20.20.70">
    <property type="entry name" value="Aldolase class I"/>
    <property type="match status" value="1"/>
</dbReference>
<dbReference type="SMART" id="SM00917">
    <property type="entry name" value="LeuA_dimer"/>
    <property type="match status" value="1"/>
</dbReference>
<dbReference type="Pfam" id="PF22615">
    <property type="entry name" value="IPMS_D2"/>
    <property type="match status" value="1"/>
</dbReference>
<protein>
    <recommendedName>
        <fullName evidence="4">2-isopropylmalate synthase</fullName>
        <ecNumber evidence="4">2.3.3.13</ecNumber>
    </recommendedName>
</protein>
<dbReference type="InterPro" id="IPR013785">
    <property type="entry name" value="Aldolase_TIM"/>
</dbReference>
<dbReference type="SUPFAM" id="SSF89000">
    <property type="entry name" value="post-HMGL domain-like"/>
    <property type="match status" value="1"/>
</dbReference>
<dbReference type="NCBIfam" id="TIGR00970">
    <property type="entry name" value="leuA_yeast"/>
    <property type="match status" value="1"/>
</dbReference>
<dbReference type="InterPro" id="IPR036230">
    <property type="entry name" value="LeuA_allosteric_dom_sf"/>
</dbReference>
<dbReference type="PANTHER" id="PTHR46911">
    <property type="match status" value="1"/>
</dbReference>
<dbReference type="OrthoDB" id="418791at2759"/>
<comment type="catalytic activity">
    <reaction evidence="1">
        <text>3-methyl-2-oxobutanoate + acetyl-CoA + H2O = (2S)-2-isopropylmalate + CoA + H(+)</text>
        <dbReference type="Rhea" id="RHEA:21524"/>
        <dbReference type="ChEBI" id="CHEBI:1178"/>
        <dbReference type="ChEBI" id="CHEBI:11851"/>
        <dbReference type="ChEBI" id="CHEBI:15377"/>
        <dbReference type="ChEBI" id="CHEBI:15378"/>
        <dbReference type="ChEBI" id="CHEBI:57287"/>
        <dbReference type="ChEBI" id="CHEBI:57288"/>
        <dbReference type="EC" id="2.3.3.13"/>
    </reaction>
</comment>
<dbReference type="GO" id="GO:0046872">
    <property type="term" value="F:metal ion binding"/>
    <property type="evidence" value="ECO:0007669"/>
    <property type="project" value="UniProtKB-KW"/>
</dbReference>
<evidence type="ECO:0000256" key="7">
    <source>
        <dbReference type="ARBA" id="ARBA00022679"/>
    </source>
</evidence>
<reference evidence="12 13" key="1">
    <citation type="submission" date="2017-10" db="EMBL/GenBank/DDBJ databases">
        <title>A novel species of cold-tolerant Malassezia isolated from bats.</title>
        <authorList>
            <person name="Lorch J.M."/>
            <person name="Palmer J.M."/>
            <person name="Vanderwolf K.J."/>
            <person name="Schmidt K.Z."/>
            <person name="Verant M.L."/>
            <person name="Weller T.J."/>
            <person name="Blehert D.S."/>
        </authorList>
    </citation>
    <scope>NUCLEOTIDE SEQUENCE [LARGE SCALE GENOMIC DNA]</scope>
    <source>
        <strain evidence="12 13">NWHC:44797-103</strain>
    </source>
</reference>
<dbReference type="PANTHER" id="PTHR46911:SF1">
    <property type="entry name" value="2-ISOPROPYLMALATE SYNTHASE"/>
    <property type="match status" value="1"/>
</dbReference>
<keyword evidence="7 10" id="KW-0808">Transferase</keyword>
<evidence type="ECO:0000256" key="3">
    <source>
        <dbReference type="ARBA" id="ARBA00009767"/>
    </source>
</evidence>
<evidence type="ECO:0000256" key="1">
    <source>
        <dbReference type="ARBA" id="ARBA00000064"/>
    </source>
</evidence>
<evidence type="ECO:0000313" key="12">
    <source>
        <dbReference type="EMBL" id="PKI83190.1"/>
    </source>
</evidence>
<dbReference type="InterPro" id="IPR039371">
    <property type="entry name" value="LeuA_N_DRE-TIM"/>
</dbReference>
<dbReference type="Gene3D" id="3.30.160.270">
    <property type="match status" value="1"/>
</dbReference>
<dbReference type="EMBL" id="KZ454992">
    <property type="protein sequence ID" value="PKI83190.1"/>
    <property type="molecule type" value="Genomic_DNA"/>
</dbReference>
<dbReference type="EC" id="2.3.3.13" evidence="4"/>
<keyword evidence="6" id="KW-0028">Amino-acid biosynthesis</keyword>
<keyword evidence="9" id="KW-0100">Branched-chain amino acid biosynthesis</keyword>
<feature type="domain" description="Pyruvate carboxyltransferase" evidence="11">
    <location>
        <begin position="17"/>
        <end position="298"/>
    </location>
</feature>
<dbReference type="Pfam" id="PF08502">
    <property type="entry name" value="LeuA_dimer"/>
    <property type="match status" value="1"/>
</dbReference>
<dbReference type="InterPro" id="IPR002034">
    <property type="entry name" value="AIPM/Hcit_synth_CS"/>
</dbReference>
<gene>
    <name evidence="12" type="ORF">MVES_002931</name>
</gene>